<protein>
    <submittedName>
        <fullName evidence="1">Uncharacterized protein</fullName>
    </submittedName>
</protein>
<proteinExistence type="predicted"/>
<gene>
    <name evidence="1" type="ORF">Sradi_2845800</name>
</gene>
<comment type="caution">
    <text evidence="1">The sequence shown here is derived from an EMBL/GenBank/DDBJ whole genome shotgun (WGS) entry which is preliminary data.</text>
</comment>
<organism evidence="1">
    <name type="scientific">Sesamum radiatum</name>
    <name type="common">Black benniseed</name>
    <dbReference type="NCBI Taxonomy" id="300843"/>
    <lineage>
        <taxon>Eukaryota</taxon>
        <taxon>Viridiplantae</taxon>
        <taxon>Streptophyta</taxon>
        <taxon>Embryophyta</taxon>
        <taxon>Tracheophyta</taxon>
        <taxon>Spermatophyta</taxon>
        <taxon>Magnoliopsida</taxon>
        <taxon>eudicotyledons</taxon>
        <taxon>Gunneridae</taxon>
        <taxon>Pentapetalae</taxon>
        <taxon>asterids</taxon>
        <taxon>lamiids</taxon>
        <taxon>Lamiales</taxon>
        <taxon>Pedaliaceae</taxon>
        <taxon>Sesamum</taxon>
    </lineage>
</organism>
<dbReference type="AlphaFoldDB" id="A0AAW2RW39"/>
<reference evidence="1" key="1">
    <citation type="submission" date="2020-06" db="EMBL/GenBank/DDBJ databases">
        <authorList>
            <person name="Li T."/>
            <person name="Hu X."/>
            <person name="Zhang T."/>
            <person name="Song X."/>
            <person name="Zhang H."/>
            <person name="Dai N."/>
            <person name="Sheng W."/>
            <person name="Hou X."/>
            <person name="Wei L."/>
        </authorList>
    </citation>
    <scope>NUCLEOTIDE SEQUENCE</scope>
    <source>
        <strain evidence="1">G02</strain>
        <tissue evidence="1">Leaf</tissue>
    </source>
</reference>
<dbReference type="EMBL" id="JACGWJ010000012">
    <property type="protein sequence ID" value="KAL0384515.1"/>
    <property type="molecule type" value="Genomic_DNA"/>
</dbReference>
<evidence type="ECO:0000313" key="1">
    <source>
        <dbReference type="EMBL" id="KAL0384515.1"/>
    </source>
</evidence>
<reference evidence="1" key="2">
    <citation type="journal article" date="2024" name="Plant">
        <title>Genomic evolution and insights into agronomic trait innovations of Sesamum species.</title>
        <authorList>
            <person name="Miao H."/>
            <person name="Wang L."/>
            <person name="Qu L."/>
            <person name="Liu H."/>
            <person name="Sun Y."/>
            <person name="Le M."/>
            <person name="Wang Q."/>
            <person name="Wei S."/>
            <person name="Zheng Y."/>
            <person name="Lin W."/>
            <person name="Duan Y."/>
            <person name="Cao H."/>
            <person name="Xiong S."/>
            <person name="Wang X."/>
            <person name="Wei L."/>
            <person name="Li C."/>
            <person name="Ma Q."/>
            <person name="Ju M."/>
            <person name="Zhao R."/>
            <person name="Li G."/>
            <person name="Mu C."/>
            <person name="Tian Q."/>
            <person name="Mei H."/>
            <person name="Zhang T."/>
            <person name="Gao T."/>
            <person name="Zhang H."/>
        </authorList>
    </citation>
    <scope>NUCLEOTIDE SEQUENCE</scope>
    <source>
        <strain evidence="1">G02</strain>
    </source>
</reference>
<accession>A0AAW2RW39</accession>
<name>A0AAW2RW39_SESRA</name>
<sequence length="78" mass="8651">MKLRSTRTRMSQRTLLGRRHQELRNSGSASTVTVPTSAATAVTRVQSPPCANYSKRKTSPESLSSASSAYTFMTYFLF</sequence>